<protein>
    <submittedName>
        <fullName evidence="1">Uncharacterized protein</fullName>
    </submittedName>
</protein>
<accession>A0ABX3GU05</accession>
<gene>
    <name evidence="1" type="ORF">BSK56_31320</name>
</gene>
<reference evidence="1 2" key="1">
    <citation type="submission" date="2016-10" db="EMBL/GenBank/DDBJ databases">
        <title>Paenibacillus species isolates.</title>
        <authorList>
            <person name="Beno S.M."/>
        </authorList>
    </citation>
    <scope>NUCLEOTIDE SEQUENCE [LARGE SCALE GENOMIC DNA]</scope>
    <source>
        <strain evidence="1 2">FSL H7-0744</strain>
    </source>
</reference>
<feature type="non-terminal residue" evidence="1">
    <location>
        <position position="1"/>
    </location>
</feature>
<sequence>GKIGSSFDASVVCRTSDMSELGDVDTNDKMMAGNAFNALILFSRLFKLHNKSTFLIDVLVVVVDTFSS</sequence>
<dbReference type="Proteomes" id="UP000187412">
    <property type="component" value="Unassembled WGS sequence"/>
</dbReference>
<evidence type="ECO:0000313" key="1">
    <source>
        <dbReference type="EMBL" id="OMD37270.1"/>
    </source>
</evidence>
<dbReference type="EMBL" id="MPTB01000070">
    <property type="protein sequence ID" value="OMD37270.1"/>
    <property type="molecule type" value="Genomic_DNA"/>
</dbReference>
<evidence type="ECO:0000313" key="2">
    <source>
        <dbReference type="Proteomes" id="UP000187412"/>
    </source>
</evidence>
<name>A0ABX3GU05_PAEBO</name>
<organism evidence="1 2">
    <name type="scientific">Paenibacillus borealis</name>
    <dbReference type="NCBI Taxonomy" id="160799"/>
    <lineage>
        <taxon>Bacteria</taxon>
        <taxon>Bacillati</taxon>
        <taxon>Bacillota</taxon>
        <taxon>Bacilli</taxon>
        <taxon>Bacillales</taxon>
        <taxon>Paenibacillaceae</taxon>
        <taxon>Paenibacillus</taxon>
    </lineage>
</organism>
<comment type="caution">
    <text evidence="1">The sequence shown here is derived from an EMBL/GenBank/DDBJ whole genome shotgun (WGS) entry which is preliminary data.</text>
</comment>
<keyword evidence="2" id="KW-1185">Reference proteome</keyword>
<proteinExistence type="predicted"/>